<dbReference type="SMART" id="SM01067">
    <property type="entry name" value="CBM_3"/>
    <property type="match status" value="1"/>
</dbReference>
<keyword evidence="2" id="KW-0119">Carbohydrate metabolism</keyword>
<dbReference type="Proteomes" id="UP000010473">
    <property type="component" value="Chromosome"/>
</dbReference>
<evidence type="ECO:0000256" key="4">
    <source>
        <dbReference type="ARBA" id="ARBA00023326"/>
    </source>
</evidence>
<dbReference type="Pfam" id="PF00759">
    <property type="entry name" value="Glyco_hydro_9"/>
    <property type="match status" value="1"/>
</dbReference>
<dbReference type="InterPro" id="IPR008965">
    <property type="entry name" value="CBM2/CBM3_carb-bd_dom_sf"/>
</dbReference>
<dbReference type="Gene3D" id="1.50.10.10">
    <property type="match status" value="1"/>
</dbReference>
<reference evidence="7" key="1">
    <citation type="journal article" date="2013" name="Proc. Natl. Acad. Sci. U.S.A.">
        <title>Improving the coverage of the cyanobacterial phylum using diversity-driven genome sequencing.</title>
        <authorList>
            <person name="Shih P.M."/>
            <person name="Wu D."/>
            <person name="Latifi A."/>
            <person name="Axen S.D."/>
            <person name="Fewer D.P."/>
            <person name="Talla E."/>
            <person name="Calteau A."/>
            <person name="Cai F."/>
            <person name="Tandeau de Marsac N."/>
            <person name="Rippka R."/>
            <person name="Herdman M."/>
            <person name="Sivonen K."/>
            <person name="Coursin T."/>
            <person name="Laurent T."/>
            <person name="Goodwin L."/>
            <person name="Nolan M."/>
            <person name="Davenport K.W."/>
            <person name="Han C.S."/>
            <person name="Rubin E.M."/>
            <person name="Eisen J.A."/>
            <person name="Woyke T."/>
            <person name="Gugger M."/>
            <person name="Kerfeld C.A."/>
        </authorList>
    </citation>
    <scope>NUCLEOTIDE SEQUENCE [LARGE SCALE GENOMIC DNA]</scope>
    <source>
        <strain evidence="7">ATCC 29371 / PCC 7437</strain>
    </source>
</reference>
<dbReference type="GO" id="GO:0008810">
    <property type="term" value="F:cellulase activity"/>
    <property type="evidence" value="ECO:0007669"/>
    <property type="project" value="UniProtKB-EC"/>
</dbReference>
<keyword evidence="1 6" id="KW-0378">Hydrolase</keyword>
<dbReference type="InterPro" id="IPR036966">
    <property type="entry name" value="CBM3_sf"/>
</dbReference>
<evidence type="ECO:0000313" key="7">
    <source>
        <dbReference type="Proteomes" id="UP000010473"/>
    </source>
</evidence>
<gene>
    <name evidence="6" type="ordered locus">Sta7437_3712</name>
</gene>
<evidence type="ECO:0000256" key="3">
    <source>
        <dbReference type="ARBA" id="ARBA00023295"/>
    </source>
</evidence>
<dbReference type="PANTHER" id="PTHR22298">
    <property type="entry name" value="ENDO-1,4-BETA-GLUCANASE"/>
    <property type="match status" value="1"/>
</dbReference>
<evidence type="ECO:0000256" key="2">
    <source>
        <dbReference type="ARBA" id="ARBA00023277"/>
    </source>
</evidence>
<name>K9XXF8_STAC7</name>
<dbReference type="GO" id="GO:0030248">
    <property type="term" value="F:cellulose binding"/>
    <property type="evidence" value="ECO:0007669"/>
    <property type="project" value="InterPro"/>
</dbReference>
<dbReference type="EC" id="3.2.1.4" evidence="6"/>
<dbReference type="RefSeq" id="WP_015194869.1">
    <property type="nucleotide sequence ID" value="NC_019748.1"/>
</dbReference>
<dbReference type="InterPro" id="IPR012341">
    <property type="entry name" value="6hp_glycosidase-like_sf"/>
</dbReference>
<evidence type="ECO:0000256" key="1">
    <source>
        <dbReference type="ARBA" id="ARBA00022801"/>
    </source>
</evidence>
<dbReference type="InterPro" id="IPR001956">
    <property type="entry name" value="CBM3"/>
</dbReference>
<dbReference type="HOGENOM" id="CLU_008926_0_2_3"/>
<dbReference type="eggNOG" id="COG5297">
    <property type="taxonomic scope" value="Bacteria"/>
</dbReference>
<dbReference type="EMBL" id="CP003653">
    <property type="protein sequence ID" value="AFZ37208.1"/>
    <property type="molecule type" value="Genomic_DNA"/>
</dbReference>
<dbReference type="GO" id="GO:0000272">
    <property type="term" value="P:polysaccharide catabolic process"/>
    <property type="evidence" value="ECO:0007669"/>
    <property type="project" value="UniProtKB-KW"/>
</dbReference>
<dbReference type="SUPFAM" id="SSF49384">
    <property type="entry name" value="Carbohydrate-binding domain"/>
    <property type="match status" value="1"/>
</dbReference>
<dbReference type="Gene3D" id="2.60.40.710">
    <property type="entry name" value="Endoglucanase-like"/>
    <property type="match status" value="1"/>
</dbReference>
<evidence type="ECO:0000259" key="5">
    <source>
        <dbReference type="PROSITE" id="PS51172"/>
    </source>
</evidence>
<protein>
    <submittedName>
        <fullName evidence="6">Processive endocellulase</fullName>
        <ecNumber evidence="6">3.2.1.4</ecNumber>
    </submittedName>
</protein>
<evidence type="ECO:0000313" key="6">
    <source>
        <dbReference type="EMBL" id="AFZ37208.1"/>
    </source>
</evidence>
<dbReference type="SUPFAM" id="SSF48208">
    <property type="entry name" value="Six-hairpin glycosidases"/>
    <property type="match status" value="1"/>
</dbReference>
<accession>K9XXF8</accession>
<keyword evidence="4" id="KW-0624">Polysaccharide degradation</keyword>
<dbReference type="PROSITE" id="PS51172">
    <property type="entry name" value="CBM3"/>
    <property type="match status" value="1"/>
</dbReference>
<dbReference type="STRING" id="111780.Sta7437_3712"/>
<proteinExistence type="predicted"/>
<keyword evidence="3 6" id="KW-0326">Glycosidase</keyword>
<dbReference type="AlphaFoldDB" id="K9XXF8"/>
<dbReference type="InterPro" id="IPR008928">
    <property type="entry name" value="6-hairpin_glycosidase_sf"/>
</dbReference>
<sequence length="651" mass="73190">MSIKKIFKLRNLIAIAPISLVLLLIFPCLGTQSKYNYGEALQKTILFYEAQQAGKLPAWNRIPWRGDATLTDGADVGVDLSGGWFDAGDHVKFGFPMAASATNLAWGGIEYYDAYQQSGQLTYLSRNLRWVTDYFLKAFANDQPGQYVFYGQVGDGNQDHQWWGPAEAVSYQMARPAYKIDTSCPGSELAGETSAALSAASIFFRKNGDTAYADLLVQKAERLYDFADQYRGKYSDCISAAVPFYKSFSGYQDEIVWGAIWLHKAKDAQNWGYRGEYLTKAIAEYQSMSKPYNYTHVTDDKAYGAYVLLAQETGELEYRQRVEAWLDYWTIGYQGEKITYTPGGLAFLNQWGSLNYAASTAFIGFIYSDWLRNQGESEKANRYFDFGVSQVHYILGNNPHHRSYIIGFEKNYPKNPHHRTAHGSWLNDSSNPSETRNLLVGALVGGPDQNDQWEDDRNDWEGNEVAIGYNWGIAGALARMYLEFGGEPLPEIPIPTDQQESIYVEAKIKQSGANFLEIQADIVNKSASPATVLDNAALRFFFTLDSQDINDISVVGTESECPNSPSQPVQVSEQVYYVEINCQGKAIYPGGNEHYKKSVGLRITSNNRWNHNNDWSIKGLKYTFGRTVKATQIGLYNNGELIWGEVPNSRE</sequence>
<dbReference type="InterPro" id="IPR001701">
    <property type="entry name" value="Glyco_hydro_9"/>
</dbReference>
<feature type="domain" description="CBM3" evidence="5">
    <location>
        <begin position="497"/>
        <end position="648"/>
    </location>
</feature>
<organism evidence="6 7">
    <name type="scientific">Stanieria cyanosphaera (strain ATCC 29371 / PCC 7437)</name>
    <dbReference type="NCBI Taxonomy" id="111780"/>
    <lineage>
        <taxon>Bacteria</taxon>
        <taxon>Bacillati</taxon>
        <taxon>Cyanobacteriota</taxon>
        <taxon>Cyanophyceae</taxon>
        <taxon>Pleurocapsales</taxon>
        <taxon>Dermocarpellaceae</taxon>
        <taxon>Stanieria</taxon>
    </lineage>
</organism>
<dbReference type="Pfam" id="PF00942">
    <property type="entry name" value="CBM_3"/>
    <property type="match status" value="1"/>
</dbReference>
<keyword evidence="7" id="KW-1185">Reference proteome</keyword>
<dbReference type="KEGG" id="scs:Sta7437_3712"/>
<dbReference type="OrthoDB" id="9758662at2"/>